<evidence type="ECO:0000256" key="1">
    <source>
        <dbReference type="SAM" id="Phobius"/>
    </source>
</evidence>
<reference evidence="2" key="1">
    <citation type="journal article" date="2022" name="Int. J. Syst. Evol. Microbiol.">
        <title>Genome-based, phenotypic and chemotaxonomic classification of Faecalibacterium strains: proposal of three novel species Faecalibacterium duncaniae sp. nov., Faecalibacterium hattorii sp. nov. and Faecalibacterium gallinarum sp. nov. .</title>
        <authorList>
            <person name="Sakamoto M."/>
            <person name="Sakurai N."/>
            <person name="Tanno H."/>
            <person name="Iino T."/>
            <person name="Ohkuma M."/>
            <person name="Endo A."/>
        </authorList>
    </citation>
    <scope>NUCLEOTIDE SEQUENCE</scope>
    <source>
        <strain evidence="2">JCM 17207</strain>
    </source>
</reference>
<sequence length="66" mass="7567">MRYNVNKRDYSVPCLAGGSDWICCIAVSAIGYISLAIQSSWRNRMEYFCQILFKVAYTTALNMDPF</sequence>
<name>A0AA37J3D6_9FIRM</name>
<feature type="transmembrane region" description="Helical" evidence="1">
    <location>
        <begin position="12"/>
        <end position="37"/>
    </location>
</feature>
<keyword evidence="1" id="KW-0812">Transmembrane</keyword>
<keyword evidence="3" id="KW-1185">Reference proteome</keyword>
<evidence type="ECO:0000313" key="2">
    <source>
        <dbReference type="EMBL" id="GJN65646.1"/>
    </source>
</evidence>
<organism evidence="2 3">
    <name type="scientific">Faecalibacterium gallinarum</name>
    <dbReference type="NCBI Taxonomy" id="2903556"/>
    <lineage>
        <taxon>Bacteria</taxon>
        <taxon>Bacillati</taxon>
        <taxon>Bacillota</taxon>
        <taxon>Clostridia</taxon>
        <taxon>Eubacteriales</taxon>
        <taxon>Oscillospiraceae</taxon>
        <taxon>Faecalibacterium</taxon>
    </lineage>
</organism>
<keyword evidence="1" id="KW-0472">Membrane</keyword>
<evidence type="ECO:0000313" key="3">
    <source>
        <dbReference type="Proteomes" id="UP001055185"/>
    </source>
</evidence>
<gene>
    <name evidence="2" type="ORF">JCM17207_22710</name>
</gene>
<dbReference type="AlphaFoldDB" id="A0AA37J3D6"/>
<protein>
    <submittedName>
        <fullName evidence="2">Uncharacterized protein</fullName>
    </submittedName>
</protein>
<comment type="caution">
    <text evidence="2">The sequence shown here is derived from an EMBL/GenBank/DDBJ whole genome shotgun (WGS) entry which is preliminary data.</text>
</comment>
<dbReference type="EMBL" id="BQKV01000101">
    <property type="protein sequence ID" value="GJN65646.1"/>
    <property type="molecule type" value="Genomic_DNA"/>
</dbReference>
<dbReference type="Proteomes" id="UP001055185">
    <property type="component" value="Unassembled WGS sequence"/>
</dbReference>
<accession>A0AA37J3D6</accession>
<keyword evidence="1" id="KW-1133">Transmembrane helix</keyword>
<proteinExistence type="predicted"/>